<name>A0AAE1HF85_9NEOP</name>
<sequence>MGVSKLETFLRENCPKAYYEVNIRSLAEKYRQECKCDPVIVVDGSLCFRVPQEGLDYICGGEYKKYAEKLKNFIKSFDAINIELVVFFDGPIQNEKREVWIKRRLQAVERSHDFFNALARGMTVPELARVSRKINILPVGMYDTMCTVAKDLCKEVHYSLHECDEDIANYAGKNKCFAILSDDTDFLIHQKGAKYLLSPKHLKLDRMTTKCLDQMELARHLGLQIKDLPMFASLMGNDVISVLDLRDFHNKLTGGYYGISVLAKKVAEYVGRHAREDYSTPYLRAQSVEIFGGDHRAEDLKRSILSYSTIFDEDVGPATSTSRNWDKIMSIAHEDFVDARTIPFLYEILTKTTFSLGTVLEDFRKGVVPSAAALRRMRQRMYGVALQECPQRQQTLDFCVHEWCVEGANSLADSRKVPIIIPPGNSPKLLKLWLDPSSEMKREKFKILSWICSEQHLYASDIDLSTFPHQLVAAICILSYLHHDVGILSDLEVRIFASVVVDVQAMNSNDLSRIFVQKVDARGVQLATLFTRGISHVILANSICGLPIPPVWTRHYQLFDGKLFQKSYMEGKVGIVTPQQDCPEAYYDVNIKGLAENYRQEYKCDPVIVVDGSMCFRKPYHGLDFVCGGQYKEYVERLKNFVKSFHAANIKLAVFFDGSIQDAKRTVWVERRLQDVEKSHNMLDNLAKGMTVQNLGKKWRKEYILPVGVFDTMCTLAKDLCEEHLKLDSMTTKRLDQMELARHLGLQIKDLPMFASLMGNDVISVLDLRDFHNKLTGGYYGISVLAKKVAEYVGRHAREDYSIPYLRAQSVEIFGGDHRAEDLNRSILSYSTIFDENVGPAISTSRNWNEIMSIAHKDFVDATTIPFLYNILSKFTFSIGAALENCRNFLPSAAALRRMRQRMYGVALQDCPTQDFCVREWCVWGKYSLVDGLKVPIIIPPENSPKLLKLWLDPSSEMKREKFKLLSWICSEKHLHALDTDLSTFPHQLVAAICILSYLHHDVCILSELEVRIFASVVVDVQAMNSNDLSRIFVQKVDVQGVQLATLFTRAITHVILANSICGLPISSEWTRHYQLFDGKLFQKSYMEGKVGKVAPQKGNYCHFQQICQAVLNNEASQ</sequence>
<evidence type="ECO:0000313" key="2">
    <source>
        <dbReference type="EMBL" id="KAK3920260.1"/>
    </source>
</evidence>
<comment type="caution">
    <text evidence="2">The sequence shown here is derived from an EMBL/GenBank/DDBJ whole genome shotgun (WGS) entry which is preliminary data.</text>
</comment>
<keyword evidence="2" id="KW-0675">Receptor</keyword>
<proteinExistence type="inferred from homology"/>
<dbReference type="EMBL" id="JAHWGI010000990">
    <property type="protein sequence ID" value="KAK3920260.1"/>
    <property type="molecule type" value="Genomic_DNA"/>
</dbReference>
<reference evidence="2" key="2">
    <citation type="journal article" date="2023" name="BMC Genomics">
        <title>Pest status, molecular evolution, and epigenetic factors derived from the genome assembly of Frankliniella fusca, a thysanopteran phytovirus vector.</title>
        <authorList>
            <person name="Catto M.A."/>
            <person name="Labadie P.E."/>
            <person name="Jacobson A.L."/>
            <person name="Kennedy G.G."/>
            <person name="Srinivasan R."/>
            <person name="Hunt B.G."/>
        </authorList>
    </citation>
    <scope>NUCLEOTIDE SEQUENCE</scope>
    <source>
        <strain evidence="2">PL_HMW_Pooled</strain>
    </source>
</reference>
<dbReference type="InterPro" id="IPR029060">
    <property type="entry name" value="PIN-like_dom_sf"/>
</dbReference>
<dbReference type="GO" id="GO:0005634">
    <property type="term" value="C:nucleus"/>
    <property type="evidence" value="ECO:0007669"/>
    <property type="project" value="TreeGrafter"/>
</dbReference>
<gene>
    <name evidence="2" type="ORF">KUF71_009547</name>
</gene>
<comment type="similarity">
    <text evidence="1">Belongs to the constitutive coactivator of PPAR-gamma family.</text>
</comment>
<dbReference type="InterPro" id="IPR026784">
    <property type="entry name" value="Coact_PPARg"/>
</dbReference>
<dbReference type="PANTHER" id="PTHR15976">
    <property type="entry name" value="CONSTITUTIVE COACTIVATOR OF PEROXISOME PROLIFERATOR-ACTIVATED RECEPTOR GAMMA"/>
    <property type="match status" value="1"/>
</dbReference>
<dbReference type="Gene3D" id="3.40.50.1010">
    <property type="entry name" value="5'-nuclease"/>
    <property type="match status" value="2"/>
</dbReference>
<reference evidence="2" key="1">
    <citation type="submission" date="2021-07" db="EMBL/GenBank/DDBJ databases">
        <authorList>
            <person name="Catto M.A."/>
            <person name="Jacobson A."/>
            <person name="Kennedy G."/>
            <person name="Labadie P."/>
            <person name="Hunt B.G."/>
            <person name="Srinivasan R."/>
        </authorList>
    </citation>
    <scope>NUCLEOTIDE SEQUENCE</scope>
    <source>
        <strain evidence="2">PL_HMW_Pooled</strain>
        <tissue evidence="2">Head</tissue>
    </source>
</reference>
<protein>
    <submittedName>
        <fullName evidence="2">Constitutive coactivator of peroxisome proliferator-activated receptor gamma</fullName>
    </submittedName>
</protein>
<organism evidence="2 3">
    <name type="scientific">Frankliniella fusca</name>
    <dbReference type="NCBI Taxonomy" id="407009"/>
    <lineage>
        <taxon>Eukaryota</taxon>
        <taxon>Metazoa</taxon>
        <taxon>Ecdysozoa</taxon>
        <taxon>Arthropoda</taxon>
        <taxon>Hexapoda</taxon>
        <taxon>Insecta</taxon>
        <taxon>Pterygota</taxon>
        <taxon>Neoptera</taxon>
        <taxon>Paraneoptera</taxon>
        <taxon>Thysanoptera</taxon>
        <taxon>Terebrantia</taxon>
        <taxon>Thripoidea</taxon>
        <taxon>Thripidae</taxon>
        <taxon>Frankliniella</taxon>
    </lineage>
</organism>
<dbReference type="Proteomes" id="UP001219518">
    <property type="component" value="Unassembled WGS sequence"/>
</dbReference>
<dbReference type="SUPFAM" id="SSF88723">
    <property type="entry name" value="PIN domain-like"/>
    <property type="match status" value="2"/>
</dbReference>
<evidence type="ECO:0000256" key="1">
    <source>
        <dbReference type="ARBA" id="ARBA00009495"/>
    </source>
</evidence>
<evidence type="ECO:0000313" key="3">
    <source>
        <dbReference type="Proteomes" id="UP001219518"/>
    </source>
</evidence>
<accession>A0AAE1HF85</accession>
<dbReference type="AlphaFoldDB" id="A0AAE1HF85"/>
<keyword evidence="3" id="KW-1185">Reference proteome</keyword>
<dbReference type="PANTHER" id="PTHR15976:SF17">
    <property type="entry name" value="CONSTITUTIVE COACTIVATOR OF PEROXISOME PROLIFERATOR-ACTIVATED RECEPTOR GAMMA"/>
    <property type="match status" value="1"/>
</dbReference>